<dbReference type="Pfam" id="PF03762">
    <property type="entry name" value="VOMI"/>
    <property type="match status" value="1"/>
</dbReference>
<feature type="non-terminal residue" evidence="1">
    <location>
        <position position="1"/>
    </location>
</feature>
<dbReference type="PANTHER" id="PTHR18841">
    <property type="entry name" value="VITELLINE MEMBRANE OUTER LAYER PROTEIN I-RELATED"/>
    <property type="match status" value="1"/>
</dbReference>
<accession>A0A7K8LPC2</accession>
<dbReference type="GO" id="GO:0005615">
    <property type="term" value="C:extracellular space"/>
    <property type="evidence" value="ECO:0007669"/>
    <property type="project" value="TreeGrafter"/>
</dbReference>
<feature type="non-terminal residue" evidence="1">
    <location>
        <position position="179"/>
    </location>
</feature>
<dbReference type="Gene3D" id="2.100.10.20">
    <property type="entry name" value="Vitelline membrane outer layer protein I (VOMI)"/>
    <property type="match status" value="1"/>
</dbReference>
<dbReference type="EMBL" id="VWPR01006835">
    <property type="protein sequence ID" value="NXE30939.1"/>
    <property type="molecule type" value="Genomic_DNA"/>
</dbReference>
<dbReference type="Proteomes" id="UP000560386">
    <property type="component" value="Unassembled WGS sequence"/>
</dbReference>
<dbReference type="PANTHER" id="PTHR18841:SF2">
    <property type="entry name" value="VITELLINE MEMBRANE OUTER LAYER PROTEIN 1 HOMOLOG"/>
    <property type="match status" value="1"/>
</dbReference>
<dbReference type="InterPro" id="IPR036706">
    <property type="entry name" value="VOMI_sf"/>
</dbReference>
<dbReference type="SUPFAM" id="SSF51092">
    <property type="entry name" value="Vitelline membrane outer protein-I (VMO-I)"/>
    <property type="match status" value="1"/>
</dbReference>
<keyword evidence="2" id="KW-1185">Reference proteome</keyword>
<evidence type="ECO:0000313" key="1">
    <source>
        <dbReference type="EMBL" id="NXE30939.1"/>
    </source>
</evidence>
<gene>
    <name evidence="1" type="primary">Vmo1</name>
    <name evidence="1" type="ORF">ARDKOR_R14483</name>
</gene>
<comment type="caution">
    <text evidence="1">The sequence shown here is derived from an EMBL/GenBank/DDBJ whole genome shotgun (WGS) entry which is preliminary data.</text>
</comment>
<dbReference type="InterPro" id="IPR005515">
    <property type="entry name" value="VOMI"/>
</dbReference>
<sequence length="179" mass="19150">TAGQGGSDALVIAVSSGAPWGDWAWPEMCPEGSYASGVSFRVHPPPWCPRPIWGLRREAFPVAASSSGLGTHRLQSPPSRWGCWSEAHWCPHGGRLVGFALWVQAPQLGLLSDEVAATSARFACSDGHILLGPRSTWGQGGGWSPLCPRAVCGIQTREEPARGLKRDNTTLNDLCLFCC</sequence>
<dbReference type="AlphaFoldDB" id="A0A7K8LPC2"/>
<protein>
    <submittedName>
        <fullName evidence="1">VMO1 protein</fullName>
    </submittedName>
</protein>
<evidence type="ECO:0000313" key="2">
    <source>
        <dbReference type="Proteomes" id="UP000560386"/>
    </source>
</evidence>
<reference evidence="1 2" key="1">
    <citation type="submission" date="2019-09" db="EMBL/GenBank/DDBJ databases">
        <title>Bird 10,000 Genomes (B10K) Project - Family phase.</title>
        <authorList>
            <person name="Zhang G."/>
        </authorList>
    </citation>
    <scope>NUCLEOTIDE SEQUENCE [LARGE SCALE GENOMIC DNA]</scope>
    <source>
        <strain evidence="1">B10K-CU-031-01</strain>
        <tissue evidence="1">Muscle</tissue>
    </source>
</reference>
<proteinExistence type="predicted"/>
<name>A0A7K8LPC2_9AVES</name>
<organism evidence="1 2">
    <name type="scientific">Ardeotis kori</name>
    <dbReference type="NCBI Taxonomy" id="89386"/>
    <lineage>
        <taxon>Eukaryota</taxon>
        <taxon>Metazoa</taxon>
        <taxon>Chordata</taxon>
        <taxon>Craniata</taxon>
        <taxon>Vertebrata</taxon>
        <taxon>Euteleostomi</taxon>
        <taxon>Archelosauria</taxon>
        <taxon>Archosauria</taxon>
        <taxon>Dinosauria</taxon>
        <taxon>Saurischia</taxon>
        <taxon>Theropoda</taxon>
        <taxon>Coelurosauria</taxon>
        <taxon>Aves</taxon>
        <taxon>Neognathae</taxon>
        <taxon>Neoaves</taxon>
        <taxon>Otidimorphae</taxon>
        <taxon>Otidiformes</taxon>
        <taxon>Otididae</taxon>
        <taxon>Ardeotis</taxon>
    </lineage>
</organism>